<accession>A0ABV3XBE1</accession>
<evidence type="ECO:0000313" key="9">
    <source>
        <dbReference type="Proteomes" id="UP001560045"/>
    </source>
</evidence>
<keyword evidence="4 7" id="KW-0812">Transmembrane</keyword>
<keyword evidence="5 7" id="KW-1133">Transmembrane helix</keyword>
<dbReference type="InterPro" id="IPR010290">
    <property type="entry name" value="TM_effector"/>
</dbReference>
<evidence type="ECO:0000256" key="6">
    <source>
        <dbReference type="ARBA" id="ARBA00023136"/>
    </source>
</evidence>
<feature type="transmembrane region" description="Helical" evidence="7">
    <location>
        <begin position="392"/>
        <end position="417"/>
    </location>
</feature>
<feature type="transmembrane region" description="Helical" evidence="7">
    <location>
        <begin position="280"/>
        <end position="300"/>
    </location>
</feature>
<dbReference type="RefSeq" id="WP_369204166.1">
    <property type="nucleotide sequence ID" value="NZ_JBFNXQ010000011.1"/>
</dbReference>
<dbReference type="InterPro" id="IPR036259">
    <property type="entry name" value="MFS_trans_sf"/>
</dbReference>
<evidence type="ECO:0000256" key="1">
    <source>
        <dbReference type="ARBA" id="ARBA00004651"/>
    </source>
</evidence>
<dbReference type="Proteomes" id="UP001560045">
    <property type="component" value="Unassembled WGS sequence"/>
</dbReference>
<dbReference type="EMBL" id="JBFNXQ010000011">
    <property type="protein sequence ID" value="MEX5717874.1"/>
    <property type="molecule type" value="Genomic_DNA"/>
</dbReference>
<reference evidence="8 9" key="1">
    <citation type="submission" date="2024-06" db="EMBL/GenBank/DDBJ databases">
        <title>Draft genome sequence of Geodermatophilus badlandi, a novel member of the Geodermatophilaceae isolated from badland sedimentary rocks in the Red desert, Wyoming, USA.</title>
        <authorList>
            <person name="Ben Tekaya S."/>
            <person name="Nouioui I."/>
            <person name="Flores G.M."/>
            <person name="Shaal M.N."/>
            <person name="Bredoire F."/>
            <person name="Basile F."/>
            <person name="Van Diepen L."/>
            <person name="Ward N.L."/>
        </authorList>
    </citation>
    <scope>NUCLEOTIDE SEQUENCE [LARGE SCALE GENOMIC DNA]</scope>
    <source>
        <strain evidence="8 9">WL48A</strain>
    </source>
</reference>
<evidence type="ECO:0000256" key="7">
    <source>
        <dbReference type="SAM" id="Phobius"/>
    </source>
</evidence>
<feature type="transmembrane region" description="Helical" evidence="7">
    <location>
        <begin position="97"/>
        <end position="123"/>
    </location>
</feature>
<dbReference type="PANTHER" id="PTHR23513">
    <property type="entry name" value="INTEGRAL MEMBRANE EFFLUX PROTEIN-RELATED"/>
    <property type="match status" value="1"/>
</dbReference>
<feature type="transmembrane region" description="Helical" evidence="7">
    <location>
        <begin position="367"/>
        <end position="386"/>
    </location>
</feature>
<evidence type="ECO:0000256" key="3">
    <source>
        <dbReference type="ARBA" id="ARBA00022475"/>
    </source>
</evidence>
<gene>
    <name evidence="8" type="ORF">ABQ292_05775</name>
</gene>
<feature type="transmembrane region" description="Helical" evidence="7">
    <location>
        <begin position="34"/>
        <end position="58"/>
    </location>
</feature>
<name>A0ABV3XBE1_9ACTN</name>
<dbReference type="PANTHER" id="PTHR23513:SF11">
    <property type="entry name" value="STAPHYLOFERRIN A TRANSPORTER"/>
    <property type="match status" value="1"/>
</dbReference>
<keyword evidence="3" id="KW-1003">Cell membrane</keyword>
<evidence type="ECO:0000313" key="8">
    <source>
        <dbReference type="EMBL" id="MEX5717874.1"/>
    </source>
</evidence>
<feature type="transmembrane region" description="Helical" evidence="7">
    <location>
        <begin position="307"/>
        <end position="326"/>
    </location>
</feature>
<protein>
    <submittedName>
        <fullName evidence="8">MFS transporter</fullName>
    </submittedName>
</protein>
<proteinExistence type="predicted"/>
<dbReference type="CDD" id="cd06173">
    <property type="entry name" value="MFS_MefA_like"/>
    <property type="match status" value="1"/>
</dbReference>
<feature type="transmembrane region" description="Helical" evidence="7">
    <location>
        <begin position="193"/>
        <end position="213"/>
    </location>
</feature>
<comment type="caution">
    <text evidence="8">The sequence shown here is derived from an EMBL/GenBank/DDBJ whole genome shotgun (WGS) entry which is preliminary data.</text>
</comment>
<feature type="transmembrane region" description="Helical" evidence="7">
    <location>
        <begin position="143"/>
        <end position="163"/>
    </location>
</feature>
<sequence>MTAPPGTVPGTDEEGEMAGLPRALAPLRSRSYRLLASSMGLSLFAQGLWTVALVWQVVALGGGPGALSLATALSAAGMLASTLLGGALADRVPQRRILLAVALLQTAAVGAVALLSLAGALALGPLAAASLAGGLATGLYYPAYSALVPAVVPPAELLAANGLEGVVRPALAMAAGPAAGGLLVAAFSPGAALAATALTQAAAAACVAALPTVPVRRDDGDRPGLLADVREGVSYMVRTPWLLATLLFASLMVLVIIGPFEVLVPFAVRDRAGGGPAEHAWVLAAFGIGGAVGSAVVASLRLPRRYLTVMNLMWGAGCIPLVVFGWTSDLWVMIAAAGVLGAAFEAGTVIWGTLLQRRVPPALLGRVSSLDFFVSMAFMPLSMALAGPVSAAIGLTGTFLLAGLVPPVLAVVAVLAWRLPADEVAHPLDLPVEEPTEEPAGTVGAPA</sequence>
<feature type="transmembrane region" description="Helical" evidence="7">
    <location>
        <begin position="170"/>
        <end position="187"/>
    </location>
</feature>
<comment type="subcellular location">
    <subcellularLocation>
        <location evidence="1">Cell membrane</location>
        <topology evidence="1">Multi-pass membrane protein</topology>
    </subcellularLocation>
</comment>
<evidence type="ECO:0000256" key="2">
    <source>
        <dbReference type="ARBA" id="ARBA00022448"/>
    </source>
</evidence>
<feature type="transmembrane region" description="Helical" evidence="7">
    <location>
        <begin position="332"/>
        <end position="355"/>
    </location>
</feature>
<organism evidence="8 9">
    <name type="scientific">Geodermatophilus maliterrae</name>
    <dbReference type="NCBI Taxonomy" id="3162531"/>
    <lineage>
        <taxon>Bacteria</taxon>
        <taxon>Bacillati</taxon>
        <taxon>Actinomycetota</taxon>
        <taxon>Actinomycetes</taxon>
        <taxon>Geodermatophilales</taxon>
        <taxon>Geodermatophilaceae</taxon>
        <taxon>Geodermatophilus</taxon>
    </lineage>
</organism>
<dbReference type="Pfam" id="PF05977">
    <property type="entry name" value="MFS_3"/>
    <property type="match status" value="1"/>
</dbReference>
<dbReference type="Gene3D" id="1.20.1250.20">
    <property type="entry name" value="MFS general substrate transporter like domains"/>
    <property type="match status" value="1"/>
</dbReference>
<evidence type="ECO:0000256" key="5">
    <source>
        <dbReference type="ARBA" id="ARBA00022989"/>
    </source>
</evidence>
<keyword evidence="9" id="KW-1185">Reference proteome</keyword>
<keyword evidence="6 7" id="KW-0472">Membrane</keyword>
<keyword evidence="2" id="KW-0813">Transport</keyword>
<evidence type="ECO:0000256" key="4">
    <source>
        <dbReference type="ARBA" id="ARBA00022692"/>
    </source>
</evidence>
<feature type="transmembrane region" description="Helical" evidence="7">
    <location>
        <begin position="240"/>
        <end position="260"/>
    </location>
</feature>
<dbReference type="SUPFAM" id="SSF103473">
    <property type="entry name" value="MFS general substrate transporter"/>
    <property type="match status" value="1"/>
</dbReference>
<feature type="transmembrane region" description="Helical" evidence="7">
    <location>
        <begin position="64"/>
        <end position="85"/>
    </location>
</feature>